<evidence type="ECO:0000256" key="1">
    <source>
        <dbReference type="SAM" id="MobiDB-lite"/>
    </source>
</evidence>
<evidence type="ECO:0000313" key="3">
    <source>
        <dbReference type="Proteomes" id="UP000225706"/>
    </source>
</evidence>
<dbReference type="Proteomes" id="UP000225706">
    <property type="component" value="Unassembled WGS sequence"/>
</dbReference>
<feature type="compositionally biased region" description="Polar residues" evidence="1">
    <location>
        <begin position="642"/>
        <end position="655"/>
    </location>
</feature>
<sequence>EAAMAADEKTQPRVYLFKDDYDMIHELVRRRPREETGGDLFGLWTSDNEPVLHIVTGQGIEIVRSPQQVFSSNNASVDSRIEGLSAKLQHKFHLIHLGKWQYKRRSEQTEAEIIATVGQKTLYARAKMKDFLLLLASCDDQSLKVELNPYFLSQFSTTAGEVADALPGRSIFKKDDEIVSTVDSLIFREDKRNRASLPTKQPAGENGKEMEARPSKFVPLQVAMRITDQKESYENQPSEKITSKGTEIFLKSGDPNLKLYVPQDHLQTIKDVVGCHPDAEAGGDLYGLWTNDGEPVLYKVTNAKNSATEMEILSKAPYLDCLGTWKYKSVGENSKSAIEQVIHKSTRPGKRGPVFLMVECSKDKFMSAFLLSDEDSSLRNMEIEFLDRKEANIEEKCTDKDERFEETDRGERRSCSDPAVPVLHRFETGFTCNQRGFKVYLFQDDCEMMRELVLRHPNVETGGDLFGLWTSDGDAVLHMVLGPGQNCKRTPTSFYQDIPYLQDKGEMLTTMYMLCHIGEWHSHHQLHLYEPSRGDSSTVIRHYPHGTCGFLLIIANIISHNNVLLSPYLYTERSIHNYCQEGELSLLGPTNAFKNGAKIKERIEEGREIWPHFPSGMPQYSQRYHSHSSHHEEGESSQSTEPQSYDNNQEAMDIG</sequence>
<protein>
    <submittedName>
        <fullName evidence="2">Uncharacterized protein</fullName>
    </submittedName>
</protein>
<reference evidence="3" key="1">
    <citation type="journal article" date="2017" name="bioRxiv">
        <title>Comparative analysis of the genomes of Stylophora pistillata and Acropora digitifera provides evidence for extensive differences between species of corals.</title>
        <authorList>
            <person name="Voolstra C.R."/>
            <person name="Li Y."/>
            <person name="Liew Y.J."/>
            <person name="Baumgarten S."/>
            <person name="Zoccola D."/>
            <person name="Flot J.-F."/>
            <person name="Tambutte S."/>
            <person name="Allemand D."/>
            <person name="Aranda M."/>
        </authorList>
    </citation>
    <scope>NUCLEOTIDE SEQUENCE [LARGE SCALE GENOMIC DNA]</scope>
</reference>
<dbReference type="OrthoDB" id="5988175at2759"/>
<evidence type="ECO:0000313" key="2">
    <source>
        <dbReference type="EMBL" id="PFX11384.1"/>
    </source>
</evidence>
<feature type="non-terminal residue" evidence="2">
    <location>
        <position position="1"/>
    </location>
</feature>
<keyword evidence="3" id="KW-1185">Reference proteome</keyword>
<proteinExistence type="predicted"/>
<feature type="region of interest" description="Disordered" evidence="1">
    <location>
        <begin position="618"/>
        <end position="655"/>
    </location>
</feature>
<feature type="region of interest" description="Disordered" evidence="1">
    <location>
        <begin position="193"/>
        <end position="212"/>
    </location>
</feature>
<name>A0A2B4QYT1_STYPI</name>
<dbReference type="AlphaFoldDB" id="A0A2B4QYT1"/>
<comment type="caution">
    <text evidence="2">The sequence shown here is derived from an EMBL/GenBank/DDBJ whole genome shotgun (WGS) entry which is preliminary data.</text>
</comment>
<organism evidence="2 3">
    <name type="scientific">Stylophora pistillata</name>
    <name type="common">Smooth cauliflower coral</name>
    <dbReference type="NCBI Taxonomy" id="50429"/>
    <lineage>
        <taxon>Eukaryota</taxon>
        <taxon>Metazoa</taxon>
        <taxon>Cnidaria</taxon>
        <taxon>Anthozoa</taxon>
        <taxon>Hexacorallia</taxon>
        <taxon>Scleractinia</taxon>
        <taxon>Astrocoeniina</taxon>
        <taxon>Pocilloporidae</taxon>
        <taxon>Stylophora</taxon>
    </lineage>
</organism>
<accession>A0A2B4QYT1</accession>
<dbReference type="EMBL" id="LSMT01002658">
    <property type="protein sequence ID" value="PFX11384.1"/>
    <property type="molecule type" value="Genomic_DNA"/>
</dbReference>
<gene>
    <name evidence="2" type="ORF">AWC38_SpisGene24917</name>
</gene>